<protein>
    <submittedName>
        <fullName evidence="2">Uncharacterized protein</fullName>
    </submittedName>
</protein>
<gene>
    <name evidence="2" type="ORF">PG994_008088</name>
</gene>
<name>A0ABR1US40_9PEZI</name>
<dbReference type="EMBL" id="JAQQWL010000008">
    <property type="protein sequence ID" value="KAK8061722.1"/>
    <property type="molecule type" value="Genomic_DNA"/>
</dbReference>
<reference evidence="2 3" key="1">
    <citation type="submission" date="2023-01" db="EMBL/GenBank/DDBJ databases">
        <title>Analysis of 21 Apiospora genomes using comparative genomics revels a genus with tremendous synthesis potential of carbohydrate active enzymes and secondary metabolites.</title>
        <authorList>
            <person name="Sorensen T."/>
        </authorList>
    </citation>
    <scope>NUCLEOTIDE SEQUENCE [LARGE SCALE GENOMIC DNA]</scope>
    <source>
        <strain evidence="2 3">CBS 135458</strain>
    </source>
</reference>
<accession>A0ABR1US40</accession>
<dbReference type="GeneID" id="92092560"/>
<comment type="caution">
    <text evidence="2">The sequence shown here is derived from an EMBL/GenBank/DDBJ whole genome shotgun (WGS) entry which is preliminary data.</text>
</comment>
<evidence type="ECO:0000313" key="2">
    <source>
        <dbReference type="EMBL" id="KAK8061722.1"/>
    </source>
</evidence>
<evidence type="ECO:0000256" key="1">
    <source>
        <dbReference type="SAM" id="MobiDB-lite"/>
    </source>
</evidence>
<evidence type="ECO:0000313" key="3">
    <source>
        <dbReference type="Proteomes" id="UP001480595"/>
    </source>
</evidence>
<feature type="region of interest" description="Disordered" evidence="1">
    <location>
        <begin position="301"/>
        <end position="322"/>
    </location>
</feature>
<dbReference type="RefSeq" id="XP_066714984.1">
    <property type="nucleotide sequence ID" value="XM_066859497.1"/>
</dbReference>
<keyword evidence="3" id="KW-1185">Reference proteome</keyword>
<dbReference type="Proteomes" id="UP001480595">
    <property type="component" value="Unassembled WGS sequence"/>
</dbReference>
<proteinExistence type="predicted"/>
<sequence>MVFRKSDVQWAGNPRGWQMILSYSFKTRVTSGTKNAKLGEILSQLKGCGSPVHHPLLLPVIMLCQELGARNEKQRDIRRGIRELETLLIDSYRDVKETEGHIRLGDLTLEKISQKITEYQSEVNWKRPQAWKSALAKIHDAAHWWWDNRTDSPRPALDKLHRSLLDRLLFYNIKLDDLENYARISLSRLDNLRQVMRVTCPLRRVLCHAKKADPLFLCVKTNRLISQVESRLNAEISIQQQLLANASKRDSASMKTLTILGAVFLPGLSFRPCSACRFSSSMSSVYGGGVDRRMVLQVGSSIGTDEDNESAEAHLNSWRGRS</sequence>
<organism evidence="2 3">
    <name type="scientific">Apiospora phragmitis</name>
    <dbReference type="NCBI Taxonomy" id="2905665"/>
    <lineage>
        <taxon>Eukaryota</taxon>
        <taxon>Fungi</taxon>
        <taxon>Dikarya</taxon>
        <taxon>Ascomycota</taxon>
        <taxon>Pezizomycotina</taxon>
        <taxon>Sordariomycetes</taxon>
        <taxon>Xylariomycetidae</taxon>
        <taxon>Amphisphaeriales</taxon>
        <taxon>Apiosporaceae</taxon>
        <taxon>Apiospora</taxon>
    </lineage>
</organism>